<accession>A0A167ERC5</accession>
<keyword evidence="2" id="KW-0315">Glutamine amidotransferase</keyword>
<dbReference type="AlphaFoldDB" id="A0A167ERC5"/>
<keyword evidence="2" id="KW-0808">Transferase</keyword>
<protein>
    <submittedName>
        <fullName evidence="2">Glutamine amidotransferase</fullName>
    </submittedName>
</protein>
<gene>
    <name evidence="2" type="ORF">ULVI_15100</name>
</gene>
<keyword evidence="3" id="KW-1185">Reference proteome</keyword>
<dbReference type="STRING" id="1763537.ULVI_15100"/>
<dbReference type="PANTHER" id="PTHR43130:SF14">
    <property type="entry name" value="DJ-1_PFPI DOMAIN-CONTAINING PROTEIN"/>
    <property type="match status" value="1"/>
</dbReference>
<dbReference type="InterPro" id="IPR002818">
    <property type="entry name" value="DJ-1/PfpI"/>
</dbReference>
<proteinExistence type="predicted"/>
<name>A0A167ERC5_9FLAO</name>
<evidence type="ECO:0000259" key="1">
    <source>
        <dbReference type="Pfam" id="PF01965"/>
    </source>
</evidence>
<comment type="caution">
    <text evidence="2">The sequence shown here is derived from an EMBL/GenBank/DDBJ whole genome shotgun (WGS) entry which is preliminary data.</text>
</comment>
<organism evidence="2 3">
    <name type="scientific">Cochleicola gelatinilyticus</name>
    <dbReference type="NCBI Taxonomy" id="1763537"/>
    <lineage>
        <taxon>Bacteria</taxon>
        <taxon>Pseudomonadati</taxon>
        <taxon>Bacteroidota</taxon>
        <taxon>Flavobacteriia</taxon>
        <taxon>Flavobacteriales</taxon>
        <taxon>Flavobacteriaceae</taxon>
        <taxon>Cochleicola</taxon>
    </lineage>
</organism>
<dbReference type="Gene3D" id="3.40.50.880">
    <property type="match status" value="1"/>
</dbReference>
<dbReference type="InterPro" id="IPR029062">
    <property type="entry name" value="Class_I_gatase-like"/>
</dbReference>
<dbReference type="PANTHER" id="PTHR43130">
    <property type="entry name" value="ARAC-FAMILY TRANSCRIPTIONAL REGULATOR"/>
    <property type="match status" value="1"/>
</dbReference>
<evidence type="ECO:0000313" key="3">
    <source>
        <dbReference type="Proteomes" id="UP000077013"/>
    </source>
</evidence>
<dbReference type="GO" id="GO:0016740">
    <property type="term" value="F:transferase activity"/>
    <property type="evidence" value="ECO:0007669"/>
    <property type="project" value="UniProtKB-KW"/>
</dbReference>
<dbReference type="Pfam" id="PF01965">
    <property type="entry name" value="DJ-1_PfpI"/>
    <property type="match status" value="1"/>
</dbReference>
<dbReference type="GO" id="GO:0006355">
    <property type="term" value="P:regulation of DNA-templated transcription"/>
    <property type="evidence" value="ECO:0007669"/>
    <property type="project" value="TreeGrafter"/>
</dbReference>
<dbReference type="SUPFAM" id="SSF52317">
    <property type="entry name" value="Class I glutamine amidotransferase-like"/>
    <property type="match status" value="1"/>
</dbReference>
<sequence>MKRYILIIWVCFGISSCGNSSEKRTSVSSENTIPVSENRNTSEAFQLKLNPKNYNVGILIMDGVYNTELTAPYDIFQHTVFRKNIKAMNVFTIAKTNDPITTFEGIRLLPDLNYLKDSIPKIDIFVIPSAEHHMNTDLEDDVMLQFVRTVSEKAQLVTSHCDGSFVLAKAGLLDNKVSTTFPSDVNAMKSMFPELDIRNEVLFVHDGKFITSAGGAKSFEAALYVCEILYGKKIAQSLADGLVINWDLKKVPHLIVDR</sequence>
<dbReference type="EMBL" id="LRXL01000053">
    <property type="protein sequence ID" value="OAB75801.1"/>
    <property type="molecule type" value="Genomic_DNA"/>
</dbReference>
<evidence type="ECO:0000313" key="2">
    <source>
        <dbReference type="EMBL" id="OAB75801.1"/>
    </source>
</evidence>
<dbReference type="RefSeq" id="WP_068593640.1">
    <property type="nucleotide sequence ID" value="NZ_LRXL01000053.1"/>
</dbReference>
<feature type="domain" description="DJ-1/PfpI" evidence="1">
    <location>
        <begin position="56"/>
        <end position="224"/>
    </location>
</feature>
<dbReference type="PROSITE" id="PS51257">
    <property type="entry name" value="PROKAR_LIPOPROTEIN"/>
    <property type="match status" value="1"/>
</dbReference>
<dbReference type="InterPro" id="IPR052158">
    <property type="entry name" value="INH-QAR"/>
</dbReference>
<dbReference type="OrthoDB" id="6382410at2"/>
<reference evidence="2 3" key="1">
    <citation type="submission" date="2016-02" db="EMBL/GenBank/DDBJ databases">
        <title>Ulvibacter sp. LPB0005, isolated from Thais luteostoma.</title>
        <authorList>
            <person name="Shin S.-K."/>
            <person name="Yi H."/>
        </authorList>
    </citation>
    <scope>NUCLEOTIDE SEQUENCE [LARGE SCALE GENOMIC DNA]</scope>
    <source>
        <strain evidence="2 3">LPB0005</strain>
    </source>
</reference>
<dbReference type="Proteomes" id="UP000077013">
    <property type="component" value="Unassembled WGS sequence"/>
</dbReference>